<proteinExistence type="inferred from homology"/>
<organism evidence="15 16">
    <name type="scientific">Galdieria partita</name>
    <dbReference type="NCBI Taxonomy" id="83374"/>
    <lineage>
        <taxon>Eukaryota</taxon>
        <taxon>Rhodophyta</taxon>
        <taxon>Bangiophyceae</taxon>
        <taxon>Galdieriales</taxon>
        <taxon>Galdieriaceae</taxon>
        <taxon>Galdieria</taxon>
    </lineage>
</organism>
<feature type="transmembrane region" description="Helical" evidence="14">
    <location>
        <begin position="192"/>
        <end position="213"/>
    </location>
</feature>
<dbReference type="PANTHER" id="PTHR10791:SF224">
    <property type="entry name" value="SUGAR TRANSPORTER SWEET"/>
    <property type="match status" value="1"/>
</dbReference>
<dbReference type="GO" id="GO:0005886">
    <property type="term" value="C:plasma membrane"/>
    <property type="evidence" value="ECO:0007669"/>
    <property type="project" value="UniProtKB-SubCell"/>
</dbReference>
<comment type="caution">
    <text evidence="15">The sequence shown here is derived from an EMBL/GenBank/DDBJ whole genome shotgun (WGS) entry which is preliminary data.</text>
</comment>
<dbReference type="Pfam" id="PF03083">
    <property type="entry name" value="MtN3_slv"/>
    <property type="match status" value="2"/>
</dbReference>
<evidence type="ECO:0000256" key="8">
    <source>
        <dbReference type="ARBA" id="ARBA00022692"/>
    </source>
</evidence>
<evidence type="ECO:0000256" key="11">
    <source>
        <dbReference type="ARBA" id="ARBA00023034"/>
    </source>
</evidence>
<gene>
    <name evidence="15" type="ORF">GpartN1_g7274.t1</name>
</gene>
<keyword evidence="9" id="KW-0677">Repeat</keyword>
<evidence type="ECO:0000256" key="1">
    <source>
        <dbReference type="ARBA" id="ARBA00004651"/>
    </source>
</evidence>
<feature type="transmembrane region" description="Helical" evidence="14">
    <location>
        <begin position="106"/>
        <end position="126"/>
    </location>
</feature>
<evidence type="ECO:0000256" key="2">
    <source>
        <dbReference type="ARBA" id="ARBA00004653"/>
    </source>
</evidence>
<dbReference type="InterPro" id="IPR004316">
    <property type="entry name" value="SWEET_rpt"/>
</dbReference>
<keyword evidence="16" id="KW-1185">Reference proteome</keyword>
<keyword evidence="11" id="KW-0333">Golgi apparatus</keyword>
<evidence type="ECO:0000313" key="15">
    <source>
        <dbReference type="EMBL" id="GJQ15483.1"/>
    </source>
</evidence>
<accession>A0A9C7Q2X0</accession>
<reference evidence="15" key="2">
    <citation type="submission" date="2022-01" db="EMBL/GenBank/DDBJ databases">
        <authorList>
            <person name="Hirooka S."/>
            <person name="Miyagishima S.Y."/>
        </authorList>
    </citation>
    <scope>NUCLEOTIDE SEQUENCE</scope>
    <source>
        <strain evidence="15">NBRC 102759</strain>
    </source>
</reference>
<evidence type="ECO:0000256" key="10">
    <source>
        <dbReference type="ARBA" id="ARBA00022989"/>
    </source>
</evidence>
<evidence type="ECO:0000256" key="12">
    <source>
        <dbReference type="ARBA" id="ARBA00023136"/>
    </source>
</evidence>
<keyword evidence="12 14" id="KW-0472">Membrane</keyword>
<evidence type="ECO:0000256" key="13">
    <source>
        <dbReference type="SAM" id="MobiDB-lite"/>
    </source>
</evidence>
<dbReference type="EMBL" id="BQMJ01000070">
    <property type="protein sequence ID" value="GJQ15483.1"/>
    <property type="molecule type" value="Genomic_DNA"/>
</dbReference>
<evidence type="ECO:0000256" key="6">
    <source>
        <dbReference type="ARBA" id="ARBA00022475"/>
    </source>
</evidence>
<evidence type="ECO:0000313" key="16">
    <source>
        <dbReference type="Proteomes" id="UP001061958"/>
    </source>
</evidence>
<feature type="compositionally biased region" description="Polar residues" evidence="13">
    <location>
        <begin position="238"/>
        <end position="263"/>
    </location>
</feature>
<feature type="transmembrane region" description="Helical" evidence="14">
    <location>
        <begin position="132"/>
        <end position="156"/>
    </location>
</feature>
<keyword evidence="6" id="KW-1003">Cell membrane</keyword>
<keyword evidence="10 14" id="KW-1133">Transmembrane helix</keyword>
<feature type="region of interest" description="Disordered" evidence="13">
    <location>
        <begin position="236"/>
        <end position="263"/>
    </location>
</feature>
<comment type="subcellular location">
    <subcellularLocation>
        <location evidence="1">Cell membrane</location>
        <topology evidence="1">Multi-pass membrane protein</topology>
    </subcellularLocation>
    <subcellularLocation>
        <location evidence="2">Golgi apparatus membrane</location>
        <topology evidence="2">Multi-pass membrane protein</topology>
    </subcellularLocation>
</comment>
<feature type="transmembrane region" description="Helical" evidence="14">
    <location>
        <begin position="168"/>
        <end position="186"/>
    </location>
</feature>
<comment type="similarity">
    <text evidence="3">Belongs to the SWEET sugar transporter family.</text>
</comment>
<keyword evidence="8 14" id="KW-0812">Transmembrane</keyword>
<dbReference type="GO" id="GO:0051119">
    <property type="term" value="F:sugar transmembrane transporter activity"/>
    <property type="evidence" value="ECO:0007669"/>
    <property type="project" value="InterPro"/>
</dbReference>
<feature type="transmembrane region" description="Helical" evidence="14">
    <location>
        <begin position="6"/>
        <end position="27"/>
    </location>
</feature>
<evidence type="ECO:0000256" key="7">
    <source>
        <dbReference type="ARBA" id="ARBA00022597"/>
    </source>
</evidence>
<evidence type="ECO:0000256" key="4">
    <source>
        <dbReference type="ARBA" id="ARBA00021741"/>
    </source>
</evidence>
<dbReference type="Gene3D" id="1.20.1280.290">
    <property type="match status" value="2"/>
</dbReference>
<dbReference type="Proteomes" id="UP001061958">
    <property type="component" value="Unassembled WGS sequence"/>
</dbReference>
<dbReference type="OrthoDB" id="409725at2759"/>
<name>A0A9C7Q2X0_9RHOD</name>
<dbReference type="AlphaFoldDB" id="A0A9C7Q2X0"/>
<evidence type="ECO:0000256" key="9">
    <source>
        <dbReference type="ARBA" id="ARBA00022737"/>
    </source>
</evidence>
<protein>
    <recommendedName>
        <fullName evidence="4">Sugar transporter SWEET1</fullName>
    </recommendedName>
</protein>
<sequence length="263" mass="28954">MSSHWTILFLKTIAPLCGVIISNLLFLAPMKSVLEVRNMEDIGPLNPIPYCFIFGSTSGWLLYGASVKNFYIWWANCPGLVLAIFYILSCHAVLEKGKRRFLYETLTLSVLGLTVTCAFLAAFILPRNIANITLGVLANTMLICFYASPLSTFIAVVRMKDASSLDPWLCAMNTVNGTMWTIYGFALGDPIVWSLNLLGAIFGVLQLCLICIYGRRNANISSTLTTPQDVEEKVIEGTSYSQKPETTNYGTSNTDTQLSGEAL</sequence>
<evidence type="ECO:0000256" key="5">
    <source>
        <dbReference type="ARBA" id="ARBA00022448"/>
    </source>
</evidence>
<reference evidence="15" key="1">
    <citation type="journal article" date="2022" name="Proc. Natl. Acad. Sci. U.S.A.">
        <title>Life cycle and functional genomics of the unicellular red alga Galdieria for elucidating algal and plant evolution and industrial use.</title>
        <authorList>
            <person name="Hirooka S."/>
            <person name="Itabashi T."/>
            <person name="Ichinose T.M."/>
            <person name="Onuma R."/>
            <person name="Fujiwara T."/>
            <person name="Yamashita S."/>
            <person name="Jong L.W."/>
            <person name="Tomita R."/>
            <person name="Iwane A.H."/>
            <person name="Miyagishima S.Y."/>
        </authorList>
    </citation>
    <scope>NUCLEOTIDE SEQUENCE</scope>
    <source>
        <strain evidence="15">NBRC 102759</strain>
    </source>
</reference>
<feature type="transmembrane region" description="Helical" evidence="14">
    <location>
        <begin position="71"/>
        <end position="94"/>
    </location>
</feature>
<evidence type="ECO:0000256" key="3">
    <source>
        <dbReference type="ARBA" id="ARBA00007809"/>
    </source>
</evidence>
<dbReference type="GO" id="GO:0000139">
    <property type="term" value="C:Golgi membrane"/>
    <property type="evidence" value="ECO:0007669"/>
    <property type="project" value="UniProtKB-SubCell"/>
</dbReference>
<dbReference type="InterPro" id="IPR047664">
    <property type="entry name" value="SWEET"/>
</dbReference>
<dbReference type="FunFam" id="1.20.1280.290:FF:000004">
    <property type="entry name" value="Sugar transporter SWEET"/>
    <property type="match status" value="1"/>
</dbReference>
<keyword evidence="5" id="KW-0813">Transport</keyword>
<feature type="transmembrane region" description="Helical" evidence="14">
    <location>
        <begin position="48"/>
        <end position="65"/>
    </location>
</feature>
<evidence type="ECO:0000256" key="14">
    <source>
        <dbReference type="SAM" id="Phobius"/>
    </source>
</evidence>
<dbReference type="PANTHER" id="PTHR10791">
    <property type="entry name" value="RAG1-ACTIVATING PROTEIN 1"/>
    <property type="match status" value="1"/>
</dbReference>
<keyword evidence="7" id="KW-0762">Sugar transport</keyword>